<dbReference type="EMBL" id="JARKHS020025843">
    <property type="protein sequence ID" value="KAK8766978.1"/>
    <property type="molecule type" value="Genomic_DNA"/>
</dbReference>
<dbReference type="InterPro" id="IPR005135">
    <property type="entry name" value="Endo/exonuclease/phosphatase"/>
</dbReference>
<organism evidence="3 4">
    <name type="scientific">Amblyomma americanum</name>
    <name type="common">Lone star tick</name>
    <dbReference type="NCBI Taxonomy" id="6943"/>
    <lineage>
        <taxon>Eukaryota</taxon>
        <taxon>Metazoa</taxon>
        <taxon>Ecdysozoa</taxon>
        <taxon>Arthropoda</taxon>
        <taxon>Chelicerata</taxon>
        <taxon>Arachnida</taxon>
        <taxon>Acari</taxon>
        <taxon>Parasitiformes</taxon>
        <taxon>Ixodida</taxon>
        <taxon>Ixodoidea</taxon>
        <taxon>Ixodidae</taxon>
        <taxon>Amblyomminae</taxon>
        <taxon>Amblyomma</taxon>
    </lineage>
</organism>
<sequence length="297" mass="32740">MDAEVSPASGEASATAGTATTATAQIPREGELTVISAAISEINERQGKMDARLEAFESQLHTPSVRHKRVAPKVASASVRNRFASLKNERAEKIRRDREKAHRLKTSGEDYAEASYTDPTENGMAVVVRSNVAATQHVTAQGGCEHTQVKILTREIGSSGSLFVMSAYCRPSQRQYEFERIVNKVKWLAETRPVLIFGDFNAAQTTWGHKFQSKNGKALAKVMEDHEMAFQNELDVTTRRGNNAASDTTPDLSWLWGTLDVSSRSEEVDLRSDHSVIGITIRGSRFRAVLGTVRMTD</sequence>
<feature type="region of interest" description="Disordered" evidence="1">
    <location>
        <begin position="1"/>
        <end position="25"/>
    </location>
</feature>
<feature type="compositionally biased region" description="Low complexity" evidence="1">
    <location>
        <begin position="8"/>
        <end position="24"/>
    </location>
</feature>
<protein>
    <recommendedName>
        <fullName evidence="2">Endonuclease/exonuclease/phosphatase domain-containing protein</fullName>
    </recommendedName>
</protein>
<dbReference type="Proteomes" id="UP001321473">
    <property type="component" value="Unassembled WGS sequence"/>
</dbReference>
<dbReference type="SUPFAM" id="SSF56219">
    <property type="entry name" value="DNase I-like"/>
    <property type="match status" value="1"/>
</dbReference>
<reference evidence="3 4" key="1">
    <citation type="journal article" date="2023" name="Arcadia Sci">
        <title>De novo assembly of a long-read Amblyomma americanum tick genome.</title>
        <authorList>
            <person name="Chou S."/>
            <person name="Poskanzer K.E."/>
            <person name="Rollins M."/>
            <person name="Thuy-Boun P.S."/>
        </authorList>
    </citation>
    <scope>NUCLEOTIDE SEQUENCE [LARGE SCALE GENOMIC DNA]</scope>
    <source>
        <strain evidence="3">F_SG_1</strain>
        <tissue evidence="3">Salivary glands</tissue>
    </source>
</reference>
<proteinExistence type="predicted"/>
<comment type="caution">
    <text evidence="3">The sequence shown here is derived from an EMBL/GenBank/DDBJ whole genome shotgun (WGS) entry which is preliminary data.</text>
</comment>
<dbReference type="GO" id="GO:0003824">
    <property type="term" value="F:catalytic activity"/>
    <property type="evidence" value="ECO:0007669"/>
    <property type="project" value="InterPro"/>
</dbReference>
<name>A0AAQ4DWY8_AMBAM</name>
<accession>A0AAQ4DWY8</accession>
<dbReference type="InterPro" id="IPR036691">
    <property type="entry name" value="Endo/exonu/phosph_ase_sf"/>
</dbReference>
<evidence type="ECO:0000313" key="3">
    <source>
        <dbReference type="EMBL" id="KAK8766978.1"/>
    </source>
</evidence>
<dbReference type="Pfam" id="PF14529">
    <property type="entry name" value="Exo_endo_phos_2"/>
    <property type="match status" value="1"/>
</dbReference>
<keyword evidence="4" id="KW-1185">Reference proteome</keyword>
<evidence type="ECO:0000256" key="1">
    <source>
        <dbReference type="SAM" id="MobiDB-lite"/>
    </source>
</evidence>
<evidence type="ECO:0000259" key="2">
    <source>
        <dbReference type="Pfam" id="PF14529"/>
    </source>
</evidence>
<evidence type="ECO:0000313" key="4">
    <source>
        <dbReference type="Proteomes" id="UP001321473"/>
    </source>
</evidence>
<dbReference type="AlphaFoldDB" id="A0AAQ4DWY8"/>
<feature type="domain" description="Endonuclease/exonuclease/phosphatase" evidence="2">
    <location>
        <begin position="163"/>
        <end position="277"/>
    </location>
</feature>
<dbReference type="Gene3D" id="3.60.10.10">
    <property type="entry name" value="Endonuclease/exonuclease/phosphatase"/>
    <property type="match status" value="1"/>
</dbReference>
<gene>
    <name evidence="3" type="ORF">V5799_006239</name>
</gene>